<proteinExistence type="predicted"/>
<keyword evidence="2" id="KW-1185">Reference proteome</keyword>
<comment type="caution">
    <text evidence="1">The sequence shown here is derived from an EMBL/GenBank/DDBJ whole genome shotgun (WGS) entry which is preliminary data.</text>
</comment>
<organism evidence="1 2">
    <name type="scientific">Staurois parvus</name>
    <dbReference type="NCBI Taxonomy" id="386267"/>
    <lineage>
        <taxon>Eukaryota</taxon>
        <taxon>Metazoa</taxon>
        <taxon>Chordata</taxon>
        <taxon>Craniata</taxon>
        <taxon>Vertebrata</taxon>
        <taxon>Euteleostomi</taxon>
        <taxon>Amphibia</taxon>
        <taxon>Batrachia</taxon>
        <taxon>Anura</taxon>
        <taxon>Neobatrachia</taxon>
        <taxon>Ranoidea</taxon>
        <taxon>Ranidae</taxon>
        <taxon>Staurois</taxon>
    </lineage>
</organism>
<gene>
    <name evidence="1" type="ORF">SPARVUS_LOCUS1991610</name>
</gene>
<name>A0ABN9B0V1_9NEOB</name>
<accession>A0ABN9B0V1</accession>
<evidence type="ECO:0000313" key="2">
    <source>
        <dbReference type="Proteomes" id="UP001162483"/>
    </source>
</evidence>
<protein>
    <submittedName>
        <fullName evidence="1">Uncharacterized protein</fullName>
    </submittedName>
</protein>
<dbReference type="Proteomes" id="UP001162483">
    <property type="component" value="Unassembled WGS sequence"/>
</dbReference>
<dbReference type="EMBL" id="CATNWA010002031">
    <property type="protein sequence ID" value="CAI9541841.1"/>
    <property type="molecule type" value="Genomic_DNA"/>
</dbReference>
<evidence type="ECO:0000313" key="1">
    <source>
        <dbReference type="EMBL" id="CAI9541841.1"/>
    </source>
</evidence>
<sequence length="44" mass="5100">MHCVKILFDPDFSVPPILPMSPSYLLIRHIVWRNSAHAQFGVYC</sequence>
<reference evidence="1" key="1">
    <citation type="submission" date="2023-05" db="EMBL/GenBank/DDBJ databases">
        <authorList>
            <person name="Stuckert A."/>
        </authorList>
    </citation>
    <scope>NUCLEOTIDE SEQUENCE</scope>
</reference>